<evidence type="ECO:0000256" key="1">
    <source>
        <dbReference type="ARBA" id="ARBA00022857"/>
    </source>
</evidence>
<accession>A0A4R7FKV2</accession>
<dbReference type="InterPro" id="IPR013154">
    <property type="entry name" value="ADH-like_N"/>
</dbReference>
<comment type="caution">
    <text evidence="4">The sequence shown here is derived from an EMBL/GenBank/DDBJ whole genome shotgun (WGS) entry which is preliminary data.</text>
</comment>
<evidence type="ECO:0000256" key="2">
    <source>
        <dbReference type="SAM" id="MobiDB-lite"/>
    </source>
</evidence>
<dbReference type="OrthoDB" id="7355832at2"/>
<evidence type="ECO:0000313" key="4">
    <source>
        <dbReference type="EMBL" id="TDS76985.1"/>
    </source>
</evidence>
<feature type="domain" description="Enoyl reductase (ER)" evidence="3">
    <location>
        <begin position="10"/>
        <end position="331"/>
    </location>
</feature>
<evidence type="ECO:0000259" key="3">
    <source>
        <dbReference type="SMART" id="SM00829"/>
    </source>
</evidence>
<proteinExistence type="predicted"/>
<dbReference type="PANTHER" id="PTHR44154">
    <property type="entry name" value="QUINONE OXIDOREDUCTASE"/>
    <property type="match status" value="1"/>
</dbReference>
<dbReference type="SUPFAM" id="SSF51735">
    <property type="entry name" value="NAD(P)-binding Rossmann-fold domains"/>
    <property type="match status" value="1"/>
</dbReference>
<dbReference type="InterPro" id="IPR020843">
    <property type="entry name" value="ER"/>
</dbReference>
<sequence length="333" mass="34162">MRAIVYDRAGGPEVLRLVDKEPREPGPGEVRVRIAVSGVNPTDWKSRSGTDPEAPQTPDQDGSGTVDAVGEDVDLEPGDRVWVFEAAYRNPDGTAEELAVVPADRVVPLPDGASFDLGAALGVPALTAHIALRAGDPVPLPLAPGELSGRTVLVAGGAGAVGHAAIELAGWAGATVITTVSSPAKAALARAAGAHHVVDYRAEDAAAAIRRIAPDGVDLVVEVNPNANAELDAEVLAPDGTIAVYATDTPEPLAFAVRPFMAKNLRWRFLLVYTAPAAEKAAAVDGVRAAVAAGALRVGEEAGLPLTRFPLERTGDAHAAVEQGAVGKVLIDV</sequence>
<dbReference type="InterPro" id="IPR011032">
    <property type="entry name" value="GroES-like_sf"/>
</dbReference>
<dbReference type="RefSeq" id="WP_133766113.1">
    <property type="nucleotide sequence ID" value="NZ_BAAARP010000002.1"/>
</dbReference>
<feature type="compositionally biased region" description="Basic and acidic residues" evidence="2">
    <location>
        <begin position="17"/>
        <end position="32"/>
    </location>
</feature>
<keyword evidence="1" id="KW-0521">NADP</keyword>
<dbReference type="EMBL" id="SOAM01000002">
    <property type="protein sequence ID" value="TDS76985.1"/>
    <property type="molecule type" value="Genomic_DNA"/>
</dbReference>
<dbReference type="InterPro" id="IPR036291">
    <property type="entry name" value="NAD(P)-bd_dom_sf"/>
</dbReference>
<dbReference type="InterPro" id="IPR051603">
    <property type="entry name" value="Zinc-ADH_QOR/CCCR"/>
</dbReference>
<gene>
    <name evidence="4" type="ORF">CLV52_1924</name>
</gene>
<name>A0A4R7FKV2_9MICO</name>
<protein>
    <submittedName>
        <fullName evidence="4">NADPH2:quinone reductase</fullName>
    </submittedName>
</protein>
<dbReference type="Gene3D" id="3.90.180.10">
    <property type="entry name" value="Medium-chain alcohol dehydrogenases, catalytic domain"/>
    <property type="match status" value="1"/>
</dbReference>
<dbReference type="Pfam" id="PF00107">
    <property type="entry name" value="ADH_zinc_N"/>
    <property type="match status" value="1"/>
</dbReference>
<dbReference type="Pfam" id="PF08240">
    <property type="entry name" value="ADH_N"/>
    <property type="match status" value="1"/>
</dbReference>
<dbReference type="Gene3D" id="3.40.50.720">
    <property type="entry name" value="NAD(P)-binding Rossmann-like Domain"/>
    <property type="match status" value="1"/>
</dbReference>
<dbReference type="Proteomes" id="UP000295344">
    <property type="component" value="Unassembled WGS sequence"/>
</dbReference>
<reference evidence="4 5" key="1">
    <citation type="submission" date="2019-03" db="EMBL/GenBank/DDBJ databases">
        <title>Genomic Encyclopedia of Archaeal and Bacterial Type Strains, Phase II (KMG-II): from individual species to whole genera.</title>
        <authorList>
            <person name="Goeker M."/>
        </authorList>
    </citation>
    <scope>NUCLEOTIDE SEQUENCE [LARGE SCALE GENOMIC DNA]</scope>
    <source>
        <strain evidence="4 5">DSM 24782</strain>
    </source>
</reference>
<organism evidence="4 5">
    <name type="scientific">Amnibacterium kyonggiense</name>
    <dbReference type="NCBI Taxonomy" id="595671"/>
    <lineage>
        <taxon>Bacteria</taxon>
        <taxon>Bacillati</taxon>
        <taxon>Actinomycetota</taxon>
        <taxon>Actinomycetes</taxon>
        <taxon>Micrococcales</taxon>
        <taxon>Microbacteriaceae</taxon>
        <taxon>Amnibacterium</taxon>
    </lineage>
</organism>
<evidence type="ECO:0000313" key="5">
    <source>
        <dbReference type="Proteomes" id="UP000295344"/>
    </source>
</evidence>
<dbReference type="AlphaFoldDB" id="A0A4R7FKV2"/>
<dbReference type="PANTHER" id="PTHR44154:SF1">
    <property type="entry name" value="QUINONE OXIDOREDUCTASE"/>
    <property type="match status" value="1"/>
</dbReference>
<dbReference type="InterPro" id="IPR013149">
    <property type="entry name" value="ADH-like_C"/>
</dbReference>
<keyword evidence="5" id="KW-1185">Reference proteome</keyword>
<feature type="region of interest" description="Disordered" evidence="2">
    <location>
        <begin position="17"/>
        <end position="72"/>
    </location>
</feature>
<dbReference type="SMART" id="SM00829">
    <property type="entry name" value="PKS_ER"/>
    <property type="match status" value="1"/>
</dbReference>
<dbReference type="GO" id="GO:0016491">
    <property type="term" value="F:oxidoreductase activity"/>
    <property type="evidence" value="ECO:0007669"/>
    <property type="project" value="InterPro"/>
</dbReference>
<dbReference type="SUPFAM" id="SSF50129">
    <property type="entry name" value="GroES-like"/>
    <property type="match status" value="1"/>
</dbReference>
<dbReference type="CDD" id="cd08253">
    <property type="entry name" value="zeta_crystallin"/>
    <property type="match status" value="1"/>
</dbReference>